<proteinExistence type="predicted"/>
<evidence type="ECO:0000256" key="1">
    <source>
        <dbReference type="SAM" id="MobiDB-lite"/>
    </source>
</evidence>
<evidence type="ECO:0000259" key="2">
    <source>
        <dbReference type="Pfam" id="PF22936"/>
    </source>
</evidence>
<dbReference type="AlphaFoldDB" id="A0A2N9FCF3"/>
<organism evidence="3">
    <name type="scientific">Fagus sylvatica</name>
    <name type="common">Beechnut</name>
    <dbReference type="NCBI Taxonomy" id="28930"/>
    <lineage>
        <taxon>Eukaryota</taxon>
        <taxon>Viridiplantae</taxon>
        <taxon>Streptophyta</taxon>
        <taxon>Embryophyta</taxon>
        <taxon>Tracheophyta</taxon>
        <taxon>Spermatophyta</taxon>
        <taxon>Magnoliopsida</taxon>
        <taxon>eudicotyledons</taxon>
        <taxon>Gunneridae</taxon>
        <taxon>Pentapetalae</taxon>
        <taxon>rosids</taxon>
        <taxon>fabids</taxon>
        <taxon>Fagales</taxon>
        <taxon>Fagaceae</taxon>
        <taxon>Fagus</taxon>
    </lineage>
</organism>
<accession>A0A2N9FCF3</accession>
<name>A0A2N9FCF3_FAGSY</name>
<gene>
    <name evidence="3" type="ORF">FSB_LOCUS12764</name>
</gene>
<dbReference type="EMBL" id="OIVN01000739">
    <property type="protein sequence ID" value="SPC84882.1"/>
    <property type="molecule type" value="Genomic_DNA"/>
</dbReference>
<feature type="region of interest" description="Disordered" evidence="1">
    <location>
        <begin position="263"/>
        <end position="283"/>
    </location>
</feature>
<dbReference type="Pfam" id="PF22936">
    <property type="entry name" value="Pol_BBD"/>
    <property type="match status" value="1"/>
</dbReference>
<feature type="domain" description="Retrovirus-related Pol polyprotein from transposon TNT 1-94-like beta-barrel" evidence="2">
    <location>
        <begin position="372"/>
        <end position="435"/>
    </location>
</feature>
<evidence type="ECO:0000313" key="3">
    <source>
        <dbReference type="EMBL" id="SPC84882.1"/>
    </source>
</evidence>
<protein>
    <recommendedName>
        <fullName evidence="2">Retrovirus-related Pol polyprotein from transposon TNT 1-94-like beta-barrel domain-containing protein</fullName>
    </recommendedName>
</protein>
<dbReference type="InterPro" id="IPR054722">
    <property type="entry name" value="PolX-like_BBD"/>
</dbReference>
<sequence>MRCCYHHWHRCWQPTVARDSILTSHKHVDAVKIEIAGTKHRQKNSSPAKYEISKLMACSHFYEASKSSKTRWRGAAAQCRNRHGHILCNGCYSWQHLNRSTAILLTLSHFLLKSRPFQMAGIIVLTSGKEVALIGQGCHRPHRKTQRVILTEPTTLPSILLLKIAIALSVSCSLRLSGNLPLPQPSPILLRHRHQNSGVPLPSKFIWDQLDLTDPPWDTPDDAMKYATRRDQMHAALNELVREETRLQTLQAQNKLNVLATTSPLAPFQQSDSDQSSPNTRRSRKSNKFCQYCKKHGDTIETCYCRNRSTVAVTHGDTDQTPTDVVTPAHSGSTITLTTDQLEDIIAQALVWAGNASSSSALSILPGKFSSWLLDSACCNHMTPYPSFFSHISSAHHALTIHTANGSTMLVRSIGTISTSKLSISDVFHDPNTGQELGTDRRIGRLFEISSLRLPATGVSATTLSSPFLALWHSRLGHASSS</sequence>
<reference evidence="3" key="1">
    <citation type="submission" date="2018-02" db="EMBL/GenBank/DDBJ databases">
        <authorList>
            <person name="Cohen D.B."/>
            <person name="Kent A.D."/>
        </authorList>
    </citation>
    <scope>NUCLEOTIDE SEQUENCE</scope>
</reference>